<keyword evidence="3" id="KW-0812">Transmembrane</keyword>
<dbReference type="AlphaFoldDB" id="A0A2P6QTZ0"/>
<keyword evidence="2" id="KW-0418">Kinase</keyword>
<evidence type="ECO:0000256" key="2">
    <source>
        <dbReference type="ARBA" id="ARBA00022777"/>
    </source>
</evidence>
<dbReference type="PANTHER" id="PTHR43435">
    <property type="entry name" value="RIBULOKINASE"/>
    <property type="match status" value="1"/>
</dbReference>
<keyword evidence="1" id="KW-0808">Transferase</keyword>
<accession>A0A2P6QTZ0</accession>
<dbReference type="PANTHER" id="PTHR43435:SF4">
    <property type="entry name" value="FGGY CARBOHYDRATE KINASE DOMAIN-CONTAINING PROTEIN"/>
    <property type="match status" value="1"/>
</dbReference>
<protein>
    <submittedName>
        <fullName evidence="4">Uncharacterized protein</fullName>
    </submittedName>
</protein>
<organism evidence="4 5">
    <name type="scientific">Rosa chinensis</name>
    <name type="common">China rose</name>
    <dbReference type="NCBI Taxonomy" id="74649"/>
    <lineage>
        <taxon>Eukaryota</taxon>
        <taxon>Viridiplantae</taxon>
        <taxon>Streptophyta</taxon>
        <taxon>Embryophyta</taxon>
        <taxon>Tracheophyta</taxon>
        <taxon>Spermatophyta</taxon>
        <taxon>Magnoliopsida</taxon>
        <taxon>eudicotyledons</taxon>
        <taxon>Gunneridae</taxon>
        <taxon>Pentapetalae</taxon>
        <taxon>rosids</taxon>
        <taxon>fabids</taxon>
        <taxon>Rosales</taxon>
        <taxon>Rosaceae</taxon>
        <taxon>Rosoideae</taxon>
        <taxon>Rosoideae incertae sedis</taxon>
        <taxon>Rosa</taxon>
    </lineage>
</organism>
<name>A0A2P6QTZ0_ROSCH</name>
<dbReference type="Proteomes" id="UP000238479">
    <property type="component" value="Chromosome 4"/>
</dbReference>
<feature type="transmembrane region" description="Helical" evidence="3">
    <location>
        <begin position="51"/>
        <end position="71"/>
    </location>
</feature>
<gene>
    <name evidence="4" type="ORF">RchiOBHm_Chr4g0405021</name>
</gene>
<keyword evidence="3" id="KW-0472">Membrane</keyword>
<keyword evidence="3" id="KW-1133">Transmembrane helix</keyword>
<evidence type="ECO:0000256" key="3">
    <source>
        <dbReference type="SAM" id="Phobius"/>
    </source>
</evidence>
<evidence type="ECO:0000313" key="4">
    <source>
        <dbReference type="EMBL" id="PRQ37653.1"/>
    </source>
</evidence>
<keyword evidence="5" id="KW-1185">Reference proteome</keyword>
<dbReference type="Gramene" id="PRQ37653">
    <property type="protein sequence ID" value="PRQ37653"/>
    <property type="gene ID" value="RchiOBHm_Chr4g0405021"/>
</dbReference>
<dbReference type="GO" id="GO:0019321">
    <property type="term" value="P:pentose metabolic process"/>
    <property type="evidence" value="ECO:0007669"/>
    <property type="project" value="TreeGrafter"/>
</dbReference>
<evidence type="ECO:0000256" key="1">
    <source>
        <dbReference type="ARBA" id="ARBA00022679"/>
    </source>
</evidence>
<comment type="caution">
    <text evidence="4">The sequence shown here is derived from an EMBL/GenBank/DDBJ whole genome shotgun (WGS) entry which is preliminary data.</text>
</comment>
<dbReference type="GO" id="GO:0005737">
    <property type="term" value="C:cytoplasm"/>
    <property type="evidence" value="ECO:0007669"/>
    <property type="project" value="TreeGrafter"/>
</dbReference>
<evidence type="ECO:0000313" key="5">
    <source>
        <dbReference type="Proteomes" id="UP000238479"/>
    </source>
</evidence>
<dbReference type="Gene3D" id="3.30.420.40">
    <property type="match status" value="1"/>
</dbReference>
<dbReference type="EMBL" id="PDCK01000042">
    <property type="protein sequence ID" value="PRQ37653.1"/>
    <property type="molecule type" value="Genomic_DNA"/>
</dbReference>
<reference evidence="4 5" key="1">
    <citation type="journal article" date="2018" name="Nat. Genet.">
        <title>The Rosa genome provides new insights in the design of modern roses.</title>
        <authorList>
            <person name="Bendahmane M."/>
        </authorList>
    </citation>
    <scope>NUCLEOTIDE SEQUENCE [LARGE SCALE GENOMIC DNA]</scope>
    <source>
        <strain evidence="5">cv. Old Blush</strain>
    </source>
</reference>
<proteinExistence type="predicted"/>
<sequence>MPLFLGLCLYHVFFICLLFSNLPLFISVCMKHQNKVYSYASTFTLSILLDYLPLITMPVLLGAAILGAVAARKYFSMHDAMKALNASGQVIHPSKDPKVKKYHDAKYRIFVTFMTSSYLIVR</sequence>
<dbReference type="STRING" id="74649.A0A2P6QTZ0"/>
<dbReference type="GO" id="GO:0019150">
    <property type="term" value="F:D-ribulokinase activity"/>
    <property type="evidence" value="ECO:0007669"/>
    <property type="project" value="TreeGrafter"/>
</dbReference>